<keyword evidence="4" id="KW-1185">Reference proteome</keyword>
<dbReference type="PANTHER" id="PTHR30006:SF15">
    <property type="entry name" value="IRON-UTILIZATION PERIPLASMIC PROTEIN"/>
    <property type="match status" value="1"/>
</dbReference>
<dbReference type="Pfam" id="PF13531">
    <property type="entry name" value="SBP_bac_11"/>
    <property type="match status" value="1"/>
</dbReference>
<dbReference type="Proteomes" id="UP001382455">
    <property type="component" value="Unassembled WGS sequence"/>
</dbReference>
<reference evidence="3 4" key="1">
    <citation type="submission" date="2023-12" db="EMBL/GenBank/DDBJ databases">
        <title>Friends and Foes: Symbiotic and Algicidal bacterial influence on Karenia brevis blooms.</title>
        <authorList>
            <person name="Fei C."/>
            <person name="Mohamed A.R."/>
            <person name="Booker A."/>
            <person name="Arshad M."/>
            <person name="Klass S."/>
            <person name="Ahn S."/>
            <person name="Gilbert P.M."/>
            <person name="Heil C.A."/>
            <person name="Martinez J.M."/>
            <person name="Amin S.A."/>
        </authorList>
    </citation>
    <scope>NUCLEOTIDE SEQUENCE [LARGE SCALE GENOMIC DNA]</scope>
    <source>
        <strain evidence="3 4">CE15</strain>
    </source>
</reference>
<evidence type="ECO:0000256" key="1">
    <source>
        <dbReference type="ARBA" id="ARBA00022729"/>
    </source>
</evidence>
<dbReference type="EMBL" id="JBAWKS010000002">
    <property type="protein sequence ID" value="MEI4552174.1"/>
    <property type="molecule type" value="Genomic_DNA"/>
</dbReference>
<name>A0ABU8EYY5_9GAMM</name>
<protein>
    <submittedName>
        <fullName evidence="3">Extracellular solute-binding protein</fullName>
    </submittedName>
</protein>
<organism evidence="3 4">
    <name type="scientific">Pseudoalteromonas spongiae</name>
    <dbReference type="NCBI Taxonomy" id="298657"/>
    <lineage>
        <taxon>Bacteria</taxon>
        <taxon>Pseudomonadati</taxon>
        <taxon>Pseudomonadota</taxon>
        <taxon>Gammaproteobacteria</taxon>
        <taxon>Alteromonadales</taxon>
        <taxon>Pseudoalteromonadaceae</taxon>
        <taxon>Pseudoalteromonas</taxon>
    </lineage>
</organism>
<dbReference type="PANTHER" id="PTHR30006">
    <property type="entry name" value="THIAMINE-BINDING PERIPLASMIC PROTEIN-RELATED"/>
    <property type="match status" value="1"/>
</dbReference>
<feature type="signal peptide" evidence="2">
    <location>
        <begin position="1"/>
        <end position="20"/>
    </location>
</feature>
<feature type="chain" id="PRO_5047102971" evidence="2">
    <location>
        <begin position="21"/>
        <end position="312"/>
    </location>
</feature>
<accession>A0ABU8EYY5</accession>
<dbReference type="RefSeq" id="WP_336437000.1">
    <property type="nucleotide sequence ID" value="NZ_JBAWKS010000002.1"/>
</dbReference>
<evidence type="ECO:0000313" key="4">
    <source>
        <dbReference type="Proteomes" id="UP001382455"/>
    </source>
</evidence>
<comment type="caution">
    <text evidence="3">The sequence shown here is derived from an EMBL/GenBank/DDBJ whole genome shotgun (WGS) entry which is preliminary data.</text>
</comment>
<sequence>MKSVIFLFISFFALTAQVLANSVVNVYSFRKAEIISPLITAFEQEHNVRVNLVYGKPNALLNKFSANADNSQVDVLLTSELGQLQSVKHLLQPINIRTSSIAPQLVDDEYKWVALSLRIRALFSRTNEKPIMSYSELDSEQFYGKLCNRDFNHSYNQQMEKSLHAIGNKQDVKWLKSYVSLLNKRPSGGDRDQLRAVFKNQCDYALANHYYYHMLRNSKKPSDREVAASLSMNFLTTYNGKTPVSATAAAISQYAPNKENAQRFVNYLLSSNAQATIANELHEFAVNKHVRDRQLVHYPNLSLSLQSVKRAL</sequence>
<evidence type="ECO:0000313" key="3">
    <source>
        <dbReference type="EMBL" id="MEI4552174.1"/>
    </source>
</evidence>
<proteinExistence type="predicted"/>
<dbReference type="SUPFAM" id="SSF53850">
    <property type="entry name" value="Periplasmic binding protein-like II"/>
    <property type="match status" value="1"/>
</dbReference>
<dbReference type="Gene3D" id="3.40.190.10">
    <property type="entry name" value="Periplasmic binding protein-like II"/>
    <property type="match status" value="2"/>
</dbReference>
<evidence type="ECO:0000256" key="2">
    <source>
        <dbReference type="SAM" id="SignalP"/>
    </source>
</evidence>
<gene>
    <name evidence="3" type="ORF">WAE96_21020</name>
</gene>
<keyword evidence="1 2" id="KW-0732">Signal</keyword>